<dbReference type="RefSeq" id="WP_109726835.1">
    <property type="nucleotide sequence ID" value="NZ_CACYST010000079.1"/>
</dbReference>
<evidence type="ECO:0000256" key="1">
    <source>
        <dbReference type="ARBA" id="ARBA00004167"/>
    </source>
</evidence>
<name>A0A315XYU3_RUMFL</name>
<dbReference type="AlphaFoldDB" id="A0A315XYU3"/>
<dbReference type="EMBL" id="QGDI01000008">
    <property type="protein sequence ID" value="PWJ11808.1"/>
    <property type="molecule type" value="Genomic_DNA"/>
</dbReference>
<dbReference type="Proteomes" id="UP000245720">
    <property type="component" value="Unassembled WGS sequence"/>
</dbReference>
<feature type="transmembrane region" description="Helical" evidence="6">
    <location>
        <begin position="14"/>
        <end position="36"/>
    </location>
</feature>
<evidence type="ECO:0000256" key="3">
    <source>
        <dbReference type="ARBA" id="ARBA00022692"/>
    </source>
</evidence>
<dbReference type="Pfam" id="PF07963">
    <property type="entry name" value="N_methyl"/>
    <property type="match status" value="1"/>
</dbReference>
<dbReference type="InterPro" id="IPR012902">
    <property type="entry name" value="N_methyl_site"/>
</dbReference>
<evidence type="ECO:0000256" key="4">
    <source>
        <dbReference type="ARBA" id="ARBA00022989"/>
    </source>
</evidence>
<dbReference type="PROSITE" id="PS00409">
    <property type="entry name" value="PROKAR_NTER_METHYL"/>
    <property type="match status" value="1"/>
</dbReference>
<sequence>MAKSFKKGFTLVELIVVIAIIGVLAAILVPSMLGYVKRSKRTADISSAKSIHDSVMQILADGEEPAESFGAHNTTKHNVTVKSEGQNETYTLVVVCSKDGANNNGGNRSTWSGGNNEAKAFQDALNDFMGHDKTPIKFQKSKSGKKLNRWFICYRDPDPIDVEIWVGDGTTNTPMYRLWPYTDPDFN</sequence>
<evidence type="ECO:0000313" key="8">
    <source>
        <dbReference type="Proteomes" id="UP000245720"/>
    </source>
</evidence>
<proteinExistence type="predicted"/>
<keyword evidence="2" id="KW-0488">Methylation</keyword>
<comment type="subcellular location">
    <subcellularLocation>
        <location evidence="1">Membrane</location>
        <topology evidence="1">Single-pass membrane protein</topology>
    </subcellularLocation>
</comment>
<dbReference type="InterPro" id="IPR045584">
    <property type="entry name" value="Pilin-like"/>
</dbReference>
<evidence type="ECO:0000256" key="2">
    <source>
        <dbReference type="ARBA" id="ARBA00022481"/>
    </source>
</evidence>
<organism evidence="7 8">
    <name type="scientific">Ruminococcus flavefaciens</name>
    <dbReference type="NCBI Taxonomy" id="1265"/>
    <lineage>
        <taxon>Bacteria</taxon>
        <taxon>Bacillati</taxon>
        <taxon>Bacillota</taxon>
        <taxon>Clostridia</taxon>
        <taxon>Eubacteriales</taxon>
        <taxon>Oscillospiraceae</taxon>
        <taxon>Ruminococcus</taxon>
    </lineage>
</organism>
<dbReference type="SUPFAM" id="SSF54523">
    <property type="entry name" value="Pili subunits"/>
    <property type="match status" value="1"/>
</dbReference>
<evidence type="ECO:0000256" key="5">
    <source>
        <dbReference type="ARBA" id="ARBA00023136"/>
    </source>
</evidence>
<keyword evidence="4 6" id="KW-1133">Transmembrane helix</keyword>
<keyword evidence="3 6" id="KW-0812">Transmembrane</keyword>
<evidence type="ECO:0000313" key="7">
    <source>
        <dbReference type="EMBL" id="PWJ11808.1"/>
    </source>
</evidence>
<protein>
    <submittedName>
        <fullName evidence="7">Prepilin-type N-terminal cleavage/methylation domain-containing protein</fullName>
    </submittedName>
</protein>
<dbReference type="PANTHER" id="PTHR30093">
    <property type="entry name" value="GENERAL SECRETION PATHWAY PROTEIN G"/>
    <property type="match status" value="1"/>
</dbReference>
<dbReference type="Gene3D" id="3.30.700.10">
    <property type="entry name" value="Glycoprotein, Type 4 Pilin"/>
    <property type="match status" value="1"/>
</dbReference>
<dbReference type="GO" id="GO:0016020">
    <property type="term" value="C:membrane"/>
    <property type="evidence" value="ECO:0007669"/>
    <property type="project" value="UniProtKB-SubCell"/>
</dbReference>
<comment type="caution">
    <text evidence="7">The sequence shown here is derived from an EMBL/GenBank/DDBJ whole genome shotgun (WGS) entry which is preliminary data.</text>
</comment>
<dbReference type="OrthoDB" id="1821422at2"/>
<gene>
    <name evidence="7" type="ORF">IE37_02071</name>
</gene>
<evidence type="ECO:0000256" key="6">
    <source>
        <dbReference type="SAM" id="Phobius"/>
    </source>
</evidence>
<accession>A0A315XYU3</accession>
<dbReference type="NCBIfam" id="TIGR02532">
    <property type="entry name" value="IV_pilin_GFxxxE"/>
    <property type="match status" value="1"/>
</dbReference>
<keyword evidence="5 6" id="KW-0472">Membrane</keyword>
<dbReference type="PANTHER" id="PTHR30093:SF44">
    <property type="entry name" value="TYPE II SECRETION SYSTEM CORE PROTEIN G"/>
    <property type="match status" value="1"/>
</dbReference>
<reference evidence="7 8" key="1">
    <citation type="submission" date="2018-05" db="EMBL/GenBank/DDBJ databases">
        <title>The Hungate 1000. A catalogue of reference genomes from the rumen microbiome.</title>
        <authorList>
            <person name="Kelly W."/>
        </authorList>
    </citation>
    <scope>NUCLEOTIDE SEQUENCE [LARGE SCALE GENOMIC DNA]</scope>
    <source>
        <strain evidence="7 8">SAb67</strain>
    </source>
</reference>